<evidence type="ECO:0000256" key="5">
    <source>
        <dbReference type="ARBA" id="ARBA00022723"/>
    </source>
</evidence>
<feature type="domain" description="Polymerase nucleotidyl transferase" evidence="10">
    <location>
        <begin position="21"/>
        <end position="98"/>
    </location>
</feature>
<dbReference type="Pfam" id="PF01909">
    <property type="entry name" value="NTP_transf_2"/>
    <property type="match status" value="1"/>
</dbReference>
<protein>
    <recommendedName>
        <fullName evidence="10">Polymerase nucleotidyl transferase domain-containing protein</fullName>
    </recommendedName>
</protein>
<dbReference type="SUPFAM" id="SSF81301">
    <property type="entry name" value="Nucleotidyltransferase"/>
    <property type="match status" value="1"/>
</dbReference>
<organism evidence="11 12">
    <name type="scientific">Parapedobacter indicus</name>
    <dbReference type="NCBI Taxonomy" id="1477437"/>
    <lineage>
        <taxon>Bacteria</taxon>
        <taxon>Pseudomonadati</taxon>
        <taxon>Bacteroidota</taxon>
        <taxon>Sphingobacteriia</taxon>
        <taxon>Sphingobacteriales</taxon>
        <taxon>Sphingobacteriaceae</taxon>
        <taxon>Parapedobacter</taxon>
    </lineage>
</organism>
<comment type="similarity">
    <text evidence="9">Belongs to the MntA antitoxin family.</text>
</comment>
<evidence type="ECO:0000256" key="4">
    <source>
        <dbReference type="ARBA" id="ARBA00022695"/>
    </source>
</evidence>
<dbReference type="STRING" id="1477437.SAMN05444682_11811"/>
<reference evidence="11 12" key="1">
    <citation type="submission" date="2016-10" db="EMBL/GenBank/DDBJ databases">
        <authorList>
            <person name="de Groot N.N."/>
        </authorList>
    </citation>
    <scope>NUCLEOTIDE SEQUENCE [LARGE SCALE GENOMIC DNA]</scope>
    <source>
        <strain evidence="11 12">RK1</strain>
    </source>
</reference>
<keyword evidence="6" id="KW-0547">Nucleotide-binding</keyword>
<dbReference type="GO" id="GO:0005524">
    <property type="term" value="F:ATP binding"/>
    <property type="evidence" value="ECO:0007669"/>
    <property type="project" value="UniProtKB-KW"/>
</dbReference>
<accession>A0A1I3VMJ7</accession>
<dbReference type="CDD" id="cd05403">
    <property type="entry name" value="NT_KNTase_like"/>
    <property type="match status" value="1"/>
</dbReference>
<evidence type="ECO:0000313" key="11">
    <source>
        <dbReference type="EMBL" id="SFJ96213.1"/>
    </source>
</evidence>
<evidence type="ECO:0000256" key="3">
    <source>
        <dbReference type="ARBA" id="ARBA00022679"/>
    </source>
</evidence>
<evidence type="ECO:0000313" key="12">
    <source>
        <dbReference type="Proteomes" id="UP000198670"/>
    </source>
</evidence>
<dbReference type="InterPro" id="IPR002934">
    <property type="entry name" value="Polymerase_NTP_transf_dom"/>
</dbReference>
<dbReference type="PANTHER" id="PTHR33571:SF12">
    <property type="entry name" value="BSL3053 PROTEIN"/>
    <property type="match status" value="1"/>
</dbReference>
<evidence type="ECO:0000256" key="9">
    <source>
        <dbReference type="ARBA" id="ARBA00038276"/>
    </source>
</evidence>
<gene>
    <name evidence="11" type="ORF">SAMN05444682_11811</name>
</gene>
<dbReference type="EMBL" id="FOQO01000018">
    <property type="protein sequence ID" value="SFJ96213.1"/>
    <property type="molecule type" value="Genomic_DNA"/>
</dbReference>
<keyword evidence="3" id="KW-0808">Transferase</keyword>
<keyword evidence="12" id="KW-1185">Reference proteome</keyword>
<keyword evidence="4" id="KW-0548">Nucleotidyltransferase</keyword>
<evidence type="ECO:0000256" key="2">
    <source>
        <dbReference type="ARBA" id="ARBA00022649"/>
    </source>
</evidence>
<dbReference type="GO" id="GO:0016779">
    <property type="term" value="F:nucleotidyltransferase activity"/>
    <property type="evidence" value="ECO:0007669"/>
    <property type="project" value="UniProtKB-KW"/>
</dbReference>
<proteinExistence type="inferred from homology"/>
<dbReference type="OrthoDB" id="9809668at2"/>
<name>A0A1I3VMJ7_9SPHI</name>
<evidence type="ECO:0000256" key="8">
    <source>
        <dbReference type="ARBA" id="ARBA00022842"/>
    </source>
</evidence>
<dbReference type="RefSeq" id="WP_090632545.1">
    <property type="nucleotide sequence ID" value="NZ_FOQO01000018.1"/>
</dbReference>
<comment type="cofactor">
    <cofactor evidence="1">
        <name>Mg(2+)</name>
        <dbReference type="ChEBI" id="CHEBI:18420"/>
    </cofactor>
</comment>
<evidence type="ECO:0000256" key="7">
    <source>
        <dbReference type="ARBA" id="ARBA00022840"/>
    </source>
</evidence>
<dbReference type="AlphaFoldDB" id="A0A1I3VMJ7"/>
<dbReference type="Proteomes" id="UP000198670">
    <property type="component" value="Unassembled WGS sequence"/>
</dbReference>
<evidence type="ECO:0000259" key="10">
    <source>
        <dbReference type="Pfam" id="PF01909"/>
    </source>
</evidence>
<keyword evidence="2" id="KW-1277">Toxin-antitoxin system</keyword>
<evidence type="ECO:0000256" key="1">
    <source>
        <dbReference type="ARBA" id="ARBA00001946"/>
    </source>
</evidence>
<dbReference type="GO" id="GO:0046872">
    <property type="term" value="F:metal ion binding"/>
    <property type="evidence" value="ECO:0007669"/>
    <property type="project" value="UniProtKB-KW"/>
</dbReference>
<dbReference type="PANTHER" id="PTHR33571">
    <property type="entry name" value="SSL8005 PROTEIN"/>
    <property type="match status" value="1"/>
</dbReference>
<sequence length="103" mass="11940">MESVVQSKEAILSLLQMKRNEIRRFGVSKLSLFGSFLTDRFHADSDVDFLVEFHPNMKTYDHFMELSFFLEDLLGRRVELVTPQSLSPYIGPHILKEAQHVAL</sequence>
<evidence type="ECO:0000256" key="6">
    <source>
        <dbReference type="ARBA" id="ARBA00022741"/>
    </source>
</evidence>
<dbReference type="Gene3D" id="3.30.460.10">
    <property type="entry name" value="Beta Polymerase, domain 2"/>
    <property type="match status" value="1"/>
</dbReference>
<keyword evidence="7" id="KW-0067">ATP-binding</keyword>
<keyword evidence="5" id="KW-0479">Metal-binding</keyword>
<dbReference type="InterPro" id="IPR043519">
    <property type="entry name" value="NT_sf"/>
</dbReference>
<keyword evidence="8" id="KW-0460">Magnesium</keyword>
<dbReference type="InterPro" id="IPR052038">
    <property type="entry name" value="Type-VII_TA_antitoxin"/>
</dbReference>